<reference evidence="4" key="1">
    <citation type="submission" date="2016-01" db="EMBL/GenBank/DDBJ databases">
        <authorList>
            <person name="Mitreva M."/>
            <person name="Pepin K.H."/>
            <person name="Mihindukulasuriya K.A."/>
            <person name="Fulton R."/>
            <person name="Fronick C."/>
            <person name="O'Laughlin M."/>
            <person name="Miner T."/>
            <person name="Herter B."/>
            <person name="Rosa B.A."/>
            <person name="Cordes M."/>
            <person name="Tomlinson C."/>
            <person name="Wollam A."/>
            <person name="Palsikar V.B."/>
            <person name="Mardis E.R."/>
            <person name="Wilson R.K."/>
        </authorList>
    </citation>
    <scope>NUCLEOTIDE SEQUENCE [LARGE SCALE GENOMIC DNA]</scope>
    <source>
        <strain evidence="4">DNF01167</strain>
    </source>
</reference>
<dbReference type="Pfam" id="PF07853">
    <property type="entry name" value="DUF1648"/>
    <property type="match status" value="1"/>
</dbReference>
<evidence type="ECO:0000313" key="4">
    <source>
        <dbReference type="Proteomes" id="UP000070355"/>
    </source>
</evidence>
<feature type="transmembrane region" description="Helical" evidence="1">
    <location>
        <begin position="83"/>
        <end position="104"/>
    </location>
</feature>
<dbReference type="PATRIC" id="fig|1379.3.peg.1351"/>
<dbReference type="EMBL" id="LSDC01000091">
    <property type="protein sequence ID" value="KXB58494.1"/>
    <property type="molecule type" value="Genomic_DNA"/>
</dbReference>
<feature type="transmembrane region" description="Helical" evidence="1">
    <location>
        <begin position="110"/>
        <end position="129"/>
    </location>
</feature>
<keyword evidence="1" id="KW-0472">Membrane</keyword>
<accession>A0A133ZSS9</accession>
<sequence length="204" mass="22615">MKVDKKSLFLSVGICLLPILIGVYYYDVLPEQIAVHFNAKGESDNFVSKTRVIVELPIFFAIVQVIISLVVDFDKTPKKGALIIKGIVPLISVLVQGGLIAYALDNNFNVTKLTALVIGILFIVLGNYLPKKEFWGKYNFNLFGLEKGVNEQKVVRAYALYMTFSGVAIFISGFFSSTVALVLIVISAIFSTVLPFYLVKKYKA</sequence>
<feature type="transmembrane region" description="Helical" evidence="1">
    <location>
        <begin position="52"/>
        <end position="71"/>
    </location>
</feature>
<dbReference type="PANTHER" id="PTHR37810">
    <property type="entry name" value="IMMUNITY PROTEIN SDPI"/>
    <property type="match status" value="1"/>
</dbReference>
<keyword evidence="1" id="KW-1133">Transmembrane helix</keyword>
<dbReference type="InterPro" id="IPR012867">
    <property type="entry name" value="DUF1648"/>
</dbReference>
<dbReference type="RefSeq" id="WP_060914475.1">
    <property type="nucleotide sequence ID" value="NZ_KQ959977.1"/>
</dbReference>
<feature type="transmembrane region" description="Helical" evidence="1">
    <location>
        <begin position="7"/>
        <end position="26"/>
    </location>
</feature>
<dbReference type="OrthoDB" id="9808690at2"/>
<comment type="caution">
    <text evidence="3">The sequence shown here is derived from an EMBL/GenBank/DDBJ whole genome shotgun (WGS) entry which is preliminary data.</text>
</comment>
<name>A0A133ZSS9_9BACL</name>
<dbReference type="STRING" id="1379.HMPREF3186_01368"/>
<dbReference type="Proteomes" id="UP000070355">
    <property type="component" value="Unassembled WGS sequence"/>
</dbReference>
<dbReference type="GO" id="GO:0009636">
    <property type="term" value="P:response to toxic substance"/>
    <property type="evidence" value="ECO:0007669"/>
    <property type="project" value="TreeGrafter"/>
</dbReference>
<dbReference type="PANTHER" id="PTHR37810:SF5">
    <property type="entry name" value="IMMUNITY PROTEIN SDPI"/>
    <property type="match status" value="1"/>
</dbReference>
<evidence type="ECO:0000256" key="1">
    <source>
        <dbReference type="SAM" id="Phobius"/>
    </source>
</evidence>
<proteinExistence type="predicted"/>
<protein>
    <recommendedName>
        <fullName evidence="2">DUF1648 domain-containing protein</fullName>
    </recommendedName>
</protein>
<keyword evidence="1" id="KW-0812">Transmembrane</keyword>
<organism evidence="3 4">
    <name type="scientific">Gemella haemolysans</name>
    <dbReference type="NCBI Taxonomy" id="1379"/>
    <lineage>
        <taxon>Bacteria</taxon>
        <taxon>Bacillati</taxon>
        <taxon>Bacillota</taxon>
        <taxon>Bacilli</taxon>
        <taxon>Bacillales</taxon>
        <taxon>Gemellaceae</taxon>
        <taxon>Gemella</taxon>
    </lineage>
</organism>
<evidence type="ECO:0000259" key="2">
    <source>
        <dbReference type="Pfam" id="PF07853"/>
    </source>
</evidence>
<dbReference type="AlphaFoldDB" id="A0A133ZSS9"/>
<evidence type="ECO:0000313" key="3">
    <source>
        <dbReference type="EMBL" id="KXB58494.1"/>
    </source>
</evidence>
<feature type="domain" description="DUF1648" evidence="2">
    <location>
        <begin position="14"/>
        <end position="59"/>
    </location>
</feature>
<feature type="transmembrane region" description="Helical" evidence="1">
    <location>
        <begin position="157"/>
        <end position="175"/>
    </location>
</feature>
<gene>
    <name evidence="3" type="ORF">HMPREF3186_01368</name>
</gene>
<feature type="transmembrane region" description="Helical" evidence="1">
    <location>
        <begin position="181"/>
        <end position="199"/>
    </location>
</feature>